<dbReference type="SUPFAM" id="SSF53474">
    <property type="entry name" value="alpha/beta-Hydrolases"/>
    <property type="match status" value="1"/>
</dbReference>
<accession>X1EUI3</accession>
<dbReference type="Gene3D" id="3.40.50.1820">
    <property type="entry name" value="alpha/beta hydrolase"/>
    <property type="match status" value="1"/>
</dbReference>
<name>X1EUI3_9ZZZZ</name>
<proteinExistence type="predicted"/>
<organism evidence="1">
    <name type="scientific">marine sediment metagenome</name>
    <dbReference type="NCBI Taxonomy" id="412755"/>
    <lineage>
        <taxon>unclassified sequences</taxon>
        <taxon>metagenomes</taxon>
        <taxon>ecological metagenomes</taxon>
    </lineage>
</organism>
<feature type="non-terminal residue" evidence="1">
    <location>
        <position position="1"/>
    </location>
</feature>
<comment type="caution">
    <text evidence="1">The sequence shown here is derived from an EMBL/GenBank/DDBJ whole genome shotgun (WGS) entry which is preliminary data.</text>
</comment>
<sequence>LKTKSYQIKEVLKQLNCKTLRIVIGNLDKITPVNEITEIVQNSINNLDLVIIDNMDHEIIQEEEVEKIHEEIKNFFKF</sequence>
<evidence type="ECO:0000313" key="1">
    <source>
        <dbReference type="EMBL" id="GAH37031.1"/>
    </source>
</evidence>
<dbReference type="EMBL" id="BARU01009440">
    <property type="protein sequence ID" value="GAH37031.1"/>
    <property type="molecule type" value="Genomic_DNA"/>
</dbReference>
<protein>
    <recommendedName>
        <fullName evidence="2">Peptidase S33 tripeptidyl aminopeptidase-like C-terminal domain-containing protein</fullName>
    </recommendedName>
</protein>
<dbReference type="InterPro" id="IPR029058">
    <property type="entry name" value="AB_hydrolase_fold"/>
</dbReference>
<gene>
    <name evidence="1" type="ORF">S03H2_18211</name>
</gene>
<dbReference type="AlphaFoldDB" id="X1EUI3"/>
<reference evidence="1" key="1">
    <citation type="journal article" date="2014" name="Front. Microbiol.">
        <title>High frequency of phylogenetically diverse reductive dehalogenase-homologous genes in deep subseafloor sedimentary metagenomes.</title>
        <authorList>
            <person name="Kawai M."/>
            <person name="Futagami T."/>
            <person name="Toyoda A."/>
            <person name="Takaki Y."/>
            <person name="Nishi S."/>
            <person name="Hori S."/>
            <person name="Arai W."/>
            <person name="Tsubouchi T."/>
            <person name="Morono Y."/>
            <person name="Uchiyama I."/>
            <person name="Ito T."/>
            <person name="Fujiyama A."/>
            <person name="Inagaki F."/>
            <person name="Takami H."/>
        </authorList>
    </citation>
    <scope>NUCLEOTIDE SEQUENCE</scope>
    <source>
        <strain evidence="1">Expedition CK06-06</strain>
    </source>
</reference>
<evidence type="ECO:0008006" key="2">
    <source>
        <dbReference type="Google" id="ProtNLM"/>
    </source>
</evidence>